<keyword evidence="1" id="KW-0812">Transmembrane</keyword>
<feature type="transmembrane region" description="Helical" evidence="1">
    <location>
        <begin position="35"/>
        <end position="53"/>
    </location>
</feature>
<keyword evidence="1" id="KW-0472">Membrane</keyword>
<dbReference type="EMBL" id="UGQT01000010">
    <property type="protein sequence ID" value="SUE94962.1"/>
    <property type="molecule type" value="Genomic_DNA"/>
</dbReference>
<gene>
    <name evidence="2" type="ORF">NCTC10821_06261</name>
</gene>
<dbReference type="OrthoDB" id="4773934at2"/>
<keyword evidence="1" id="KW-1133">Transmembrane helix</keyword>
<sequence length="172" mass="18242">MLLSGIGILSTATASPALICVAAVFAFLLSTRRAAWAIGGIIALSAAALASPIGDNIADRLAIQYGSSESFSILPKSFWFRVDVWLRDFVPIITRNLWSGYGPVPENSHLFPYMESMYITVLMQGGVLLLGALIFLIVAALIRMHRVLSTVAVDDASLANPAAGHCVSSSCS</sequence>
<accession>A0A379PL23</accession>
<dbReference type="RefSeq" id="WP_115282153.1">
    <property type="nucleotide sequence ID" value="NZ_UGQT01000010.1"/>
</dbReference>
<reference evidence="2 3" key="1">
    <citation type="submission" date="2018-06" db="EMBL/GenBank/DDBJ databases">
        <authorList>
            <consortium name="Pathogen Informatics"/>
            <person name="Doyle S."/>
        </authorList>
    </citation>
    <scope>NUCLEOTIDE SEQUENCE [LARGE SCALE GENOMIC DNA]</scope>
    <source>
        <strain evidence="2 3">NCTC10821</strain>
    </source>
</reference>
<organism evidence="2 3">
    <name type="scientific">Mycolicibacterium tokaiense</name>
    <dbReference type="NCBI Taxonomy" id="39695"/>
    <lineage>
        <taxon>Bacteria</taxon>
        <taxon>Bacillati</taxon>
        <taxon>Actinomycetota</taxon>
        <taxon>Actinomycetes</taxon>
        <taxon>Mycobacteriales</taxon>
        <taxon>Mycobacteriaceae</taxon>
        <taxon>Mycolicibacterium</taxon>
    </lineage>
</organism>
<proteinExistence type="predicted"/>
<evidence type="ECO:0000256" key="1">
    <source>
        <dbReference type="SAM" id="Phobius"/>
    </source>
</evidence>
<dbReference type="AlphaFoldDB" id="A0A379PL23"/>
<protein>
    <recommendedName>
        <fullName evidence="4">Transmembrane protein</fullName>
    </recommendedName>
</protein>
<keyword evidence="3" id="KW-1185">Reference proteome</keyword>
<feature type="transmembrane region" description="Helical" evidence="1">
    <location>
        <begin position="117"/>
        <end position="142"/>
    </location>
</feature>
<name>A0A379PL23_9MYCO</name>
<evidence type="ECO:0000313" key="2">
    <source>
        <dbReference type="EMBL" id="SUE94962.1"/>
    </source>
</evidence>
<evidence type="ECO:0000313" key="3">
    <source>
        <dbReference type="Proteomes" id="UP000254978"/>
    </source>
</evidence>
<feature type="transmembrane region" description="Helical" evidence="1">
    <location>
        <begin position="6"/>
        <end position="28"/>
    </location>
</feature>
<evidence type="ECO:0008006" key="4">
    <source>
        <dbReference type="Google" id="ProtNLM"/>
    </source>
</evidence>
<dbReference type="Proteomes" id="UP000254978">
    <property type="component" value="Unassembled WGS sequence"/>
</dbReference>